<evidence type="ECO:0000313" key="4">
    <source>
        <dbReference type="Proteomes" id="UP001066276"/>
    </source>
</evidence>
<feature type="coiled-coil region" evidence="1">
    <location>
        <begin position="198"/>
        <end position="225"/>
    </location>
</feature>
<evidence type="ECO:0000313" key="3">
    <source>
        <dbReference type="EMBL" id="KAJ1106442.1"/>
    </source>
</evidence>
<evidence type="ECO:0000256" key="2">
    <source>
        <dbReference type="SAM" id="MobiDB-lite"/>
    </source>
</evidence>
<evidence type="ECO:0000256" key="1">
    <source>
        <dbReference type="SAM" id="Coils"/>
    </source>
</evidence>
<dbReference type="Proteomes" id="UP001066276">
    <property type="component" value="Chromosome 9"/>
</dbReference>
<dbReference type="AlphaFoldDB" id="A0AAV7MVS0"/>
<feature type="region of interest" description="Disordered" evidence="2">
    <location>
        <begin position="37"/>
        <end position="58"/>
    </location>
</feature>
<keyword evidence="4" id="KW-1185">Reference proteome</keyword>
<organism evidence="3 4">
    <name type="scientific">Pleurodeles waltl</name>
    <name type="common">Iberian ribbed newt</name>
    <dbReference type="NCBI Taxonomy" id="8319"/>
    <lineage>
        <taxon>Eukaryota</taxon>
        <taxon>Metazoa</taxon>
        <taxon>Chordata</taxon>
        <taxon>Craniata</taxon>
        <taxon>Vertebrata</taxon>
        <taxon>Euteleostomi</taxon>
        <taxon>Amphibia</taxon>
        <taxon>Batrachia</taxon>
        <taxon>Caudata</taxon>
        <taxon>Salamandroidea</taxon>
        <taxon>Salamandridae</taxon>
        <taxon>Pleurodelinae</taxon>
        <taxon>Pleurodeles</taxon>
    </lineage>
</organism>
<name>A0AAV7MVS0_PLEWA</name>
<dbReference type="EMBL" id="JANPWB010000013">
    <property type="protein sequence ID" value="KAJ1106442.1"/>
    <property type="molecule type" value="Genomic_DNA"/>
</dbReference>
<feature type="compositionally biased region" description="Polar residues" evidence="2">
    <location>
        <begin position="94"/>
        <end position="106"/>
    </location>
</feature>
<feature type="compositionally biased region" description="Low complexity" evidence="2">
    <location>
        <begin position="41"/>
        <end position="58"/>
    </location>
</feature>
<feature type="region of interest" description="Disordered" evidence="2">
    <location>
        <begin position="90"/>
        <end position="112"/>
    </location>
</feature>
<reference evidence="3" key="1">
    <citation type="journal article" date="2022" name="bioRxiv">
        <title>Sequencing and chromosome-scale assembly of the giantPleurodeles waltlgenome.</title>
        <authorList>
            <person name="Brown T."/>
            <person name="Elewa A."/>
            <person name="Iarovenko S."/>
            <person name="Subramanian E."/>
            <person name="Araus A.J."/>
            <person name="Petzold A."/>
            <person name="Susuki M."/>
            <person name="Suzuki K.-i.T."/>
            <person name="Hayashi T."/>
            <person name="Toyoda A."/>
            <person name="Oliveira C."/>
            <person name="Osipova E."/>
            <person name="Leigh N.D."/>
            <person name="Simon A."/>
            <person name="Yun M.H."/>
        </authorList>
    </citation>
    <scope>NUCLEOTIDE SEQUENCE</scope>
    <source>
        <strain evidence="3">20211129_DDA</strain>
        <tissue evidence="3">Liver</tissue>
    </source>
</reference>
<accession>A0AAV7MVS0</accession>
<protein>
    <submittedName>
        <fullName evidence="3">Uncharacterized protein</fullName>
    </submittedName>
</protein>
<keyword evidence="1" id="KW-0175">Coiled coil</keyword>
<sequence>MSTFDGATQTKGVCVAEQPGTASVDLSTVLTTYIPSLDEQPSSVPGPSGLVSPSHSPSLGTVPGPKMLPIYPLFYTFGTKGSLREEVSIGGGQATPQAANEPSVNPTVPCLESPSASPENLVASLVQHRAANIFSEEGDKPVSAFISSQKHLFPMGPMPQPQVAEFLPFKVILQQILSEIQEMKIPHAKAHLETQGQLGQINVNIQLLTSQVVQLEQRVSDLEDFKSTKDSFTLRLYPELTELRLKLGDVENRSEHSNLCFVGILEDQESGQSVTSLISDLIVKHVITEEVAKELDLTITNAHHLLPLQPCNSKY</sequence>
<gene>
    <name evidence="3" type="ORF">NDU88_003843</name>
</gene>
<comment type="caution">
    <text evidence="3">The sequence shown here is derived from an EMBL/GenBank/DDBJ whole genome shotgun (WGS) entry which is preliminary data.</text>
</comment>
<proteinExistence type="predicted"/>